<name>A0A1H7GEF9_9SPHI</name>
<dbReference type="PROSITE" id="PS50005">
    <property type="entry name" value="TPR"/>
    <property type="match status" value="1"/>
</dbReference>
<feature type="chain" id="PRO_5011525301" evidence="2">
    <location>
        <begin position="21"/>
        <end position="297"/>
    </location>
</feature>
<dbReference type="CDD" id="cd02947">
    <property type="entry name" value="TRX_family"/>
    <property type="match status" value="1"/>
</dbReference>
<dbReference type="SUPFAM" id="SSF48452">
    <property type="entry name" value="TPR-like"/>
    <property type="match status" value="1"/>
</dbReference>
<dbReference type="OrthoDB" id="6398367at2"/>
<dbReference type="AlphaFoldDB" id="A0A1H7GEF9"/>
<keyword evidence="2" id="KW-0732">Signal</keyword>
<keyword evidence="1" id="KW-0802">TPR repeat</keyword>
<proteinExistence type="predicted"/>
<evidence type="ECO:0000256" key="2">
    <source>
        <dbReference type="SAM" id="SignalP"/>
    </source>
</evidence>
<reference evidence="4" key="1">
    <citation type="submission" date="2016-10" db="EMBL/GenBank/DDBJ databases">
        <authorList>
            <person name="Varghese N."/>
            <person name="Submissions S."/>
        </authorList>
    </citation>
    <scope>NUCLEOTIDE SEQUENCE [LARGE SCALE GENOMIC DNA]</scope>
    <source>
        <strain evidence="4">Jip14</strain>
    </source>
</reference>
<dbReference type="Proteomes" id="UP000198916">
    <property type="component" value="Unassembled WGS sequence"/>
</dbReference>
<dbReference type="Pfam" id="PF14559">
    <property type="entry name" value="TPR_19"/>
    <property type="match status" value="1"/>
</dbReference>
<dbReference type="InterPro" id="IPR019734">
    <property type="entry name" value="TPR_rpt"/>
</dbReference>
<sequence length="297" mass="33066">MQRIIFSILVVIAATTAVVAQPASTPILNTEYTRTNGQKVLLGHCSPLMMQSGIYQEWYDKSYDGYTIDAGLASQFAPLLDGKVIEIFAGSWCGDTRREIPRLMKILEANNFDTAQLKLIFVDNSKELYKQSPQHEEAGKTIHRIPTIIVYEDGKELNRIVETPVNSLEKDLFDILSGKPYISNYYAITYWQRLDGTEQKLSPQRLSELAEAIKGISRNAAEFNGYSYALAAQGQSAEAANVLELNTLLYPDDPASYLSLGKLYNQAGDTKSAQKNLEKVLAIQPDNSEAAELLEKL</sequence>
<accession>A0A1H7GEF9</accession>
<dbReference type="Gene3D" id="3.40.30.10">
    <property type="entry name" value="Glutaredoxin"/>
    <property type="match status" value="1"/>
</dbReference>
<keyword evidence="4" id="KW-1185">Reference proteome</keyword>
<evidence type="ECO:0000313" key="3">
    <source>
        <dbReference type="EMBL" id="SEK36511.1"/>
    </source>
</evidence>
<dbReference type="STRING" id="332977.SAMN05421740_101663"/>
<dbReference type="SMART" id="SM00028">
    <property type="entry name" value="TPR"/>
    <property type="match status" value="1"/>
</dbReference>
<dbReference type="Gene3D" id="1.25.40.10">
    <property type="entry name" value="Tetratricopeptide repeat domain"/>
    <property type="match status" value="1"/>
</dbReference>
<evidence type="ECO:0000313" key="4">
    <source>
        <dbReference type="Proteomes" id="UP000198916"/>
    </source>
</evidence>
<dbReference type="RefSeq" id="WP_090602702.1">
    <property type="nucleotide sequence ID" value="NZ_FNZR01000001.1"/>
</dbReference>
<organism evidence="3 4">
    <name type="scientific">Parapedobacter koreensis</name>
    <dbReference type="NCBI Taxonomy" id="332977"/>
    <lineage>
        <taxon>Bacteria</taxon>
        <taxon>Pseudomonadati</taxon>
        <taxon>Bacteroidota</taxon>
        <taxon>Sphingobacteriia</taxon>
        <taxon>Sphingobacteriales</taxon>
        <taxon>Sphingobacteriaceae</taxon>
        <taxon>Parapedobacter</taxon>
    </lineage>
</organism>
<evidence type="ECO:0000256" key="1">
    <source>
        <dbReference type="PROSITE-ProRule" id="PRU00339"/>
    </source>
</evidence>
<dbReference type="EMBL" id="FNZR01000001">
    <property type="protein sequence ID" value="SEK36511.1"/>
    <property type="molecule type" value="Genomic_DNA"/>
</dbReference>
<dbReference type="InterPro" id="IPR036249">
    <property type="entry name" value="Thioredoxin-like_sf"/>
</dbReference>
<dbReference type="SUPFAM" id="SSF52833">
    <property type="entry name" value="Thioredoxin-like"/>
    <property type="match status" value="1"/>
</dbReference>
<dbReference type="Pfam" id="PF14595">
    <property type="entry name" value="Thioredoxin_9"/>
    <property type="match status" value="1"/>
</dbReference>
<protein>
    <submittedName>
        <fullName evidence="3">Tetratricopeptide repeat-containing protein</fullName>
    </submittedName>
</protein>
<feature type="signal peptide" evidence="2">
    <location>
        <begin position="1"/>
        <end position="20"/>
    </location>
</feature>
<dbReference type="InterPro" id="IPR011990">
    <property type="entry name" value="TPR-like_helical_dom_sf"/>
</dbReference>
<gene>
    <name evidence="3" type="ORF">SAMN05421740_101663</name>
</gene>
<feature type="repeat" description="TPR" evidence="1">
    <location>
        <begin position="254"/>
        <end position="287"/>
    </location>
</feature>